<evidence type="ECO:0000313" key="1">
    <source>
        <dbReference type="EMBL" id="PZO16874.1"/>
    </source>
</evidence>
<reference evidence="1 2" key="2">
    <citation type="submission" date="2018-06" db="EMBL/GenBank/DDBJ databases">
        <title>Metagenomic assembly of (sub)arctic Cyanobacteria and their associated microbiome from non-axenic cultures.</title>
        <authorList>
            <person name="Baurain D."/>
        </authorList>
    </citation>
    <scope>NUCLEOTIDE SEQUENCE [LARGE SCALE GENOMIC DNA]</scope>
    <source>
        <strain evidence="1">ULC129bin1</strain>
    </source>
</reference>
<evidence type="ECO:0000313" key="2">
    <source>
        <dbReference type="Proteomes" id="UP000249354"/>
    </source>
</evidence>
<comment type="caution">
    <text evidence="1">The sequence shown here is derived from an EMBL/GenBank/DDBJ whole genome shotgun (WGS) entry which is preliminary data.</text>
</comment>
<proteinExistence type="predicted"/>
<name>A0A2W4U9P4_9CYAN</name>
<reference evidence="2" key="1">
    <citation type="submission" date="2018-04" db="EMBL/GenBank/DDBJ databases">
        <authorList>
            <person name="Cornet L."/>
        </authorList>
    </citation>
    <scope>NUCLEOTIDE SEQUENCE [LARGE SCALE GENOMIC DNA]</scope>
</reference>
<dbReference type="EMBL" id="QBMC01000074">
    <property type="protein sequence ID" value="PZO16874.1"/>
    <property type="molecule type" value="Genomic_DNA"/>
</dbReference>
<protein>
    <submittedName>
        <fullName evidence="1">Uncharacterized protein</fullName>
    </submittedName>
</protein>
<dbReference type="Proteomes" id="UP000249354">
    <property type="component" value="Unassembled WGS sequence"/>
</dbReference>
<accession>A0A2W4U9P4</accession>
<dbReference type="AlphaFoldDB" id="A0A2W4U9P4"/>
<sequence>MILEWPHPQIDQDWESGQHQWREVTPLAYRELKAATPLRQESTDGFMQSEAVDILANGDGLYVCGKQENGFYFARLLPGEDWWKRDYMPLPKTGMLASKLF</sequence>
<gene>
    <name evidence="1" type="ORF">DCF25_11815</name>
</gene>
<organism evidence="1 2">
    <name type="scientific">Leptolyngbya foveolarum</name>
    <dbReference type="NCBI Taxonomy" id="47253"/>
    <lineage>
        <taxon>Bacteria</taxon>
        <taxon>Bacillati</taxon>
        <taxon>Cyanobacteriota</taxon>
        <taxon>Cyanophyceae</taxon>
        <taxon>Leptolyngbyales</taxon>
        <taxon>Leptolyngbyaceae</taxon>
        <taxon>Leptolyngbya group</taxon>
        <taxon>Leptolyngbya</taxon>
    </lineage>
</organism>